<protein>
    <recommendedName>
        <fullName evidence="4">SAM domain-containing protein</fullName>
    </recommendedName>
</protein>
<feature type="compositionally biased region" description="Low complexity" evidence="1">
    <location>
        <begin position="39"/>
        <end position="52"/>
    </location>
</feature>
<feature type="compositionally biased region" description="Polar residues" evidence="1">
    <location>
        <begin position="1"/>
        <end position="16"/>
    </location>
</feature>
<feature type="compositionally biased region" description="Basic and acidic residues" evidence="1">
    <location>
        <begin position="1008"/>
        <end position="1026"/>
    </location>
</feature>
<reference evidence="2 3" key="1">
    <citation type="journal article" date="2020" name="Genome Biol. Evol.">
        <title>Comparative genomics of Sclerotiniaceae.</title>
        <authorList>
            <person name="Valero Jimenez C.A."/>
            <person name="Steentjes M."/>
            <person name="Scholten O.E."/>
            <person name="Van Kan J.A.L."/>
        </authorList>
    </citation>
    <scope>NUCLEOTIDE SEQUENCE [LARGE SCALE GENOMIC DNA]</scope>
    <source>
        <strain evidence="2 3">B1</strain>
    </source>
</reference>
<proteinExistence type="predicted"/>
<organism evidence="2 3">
    <name type="scientific">Botrytis deweyae</name>
    <dbReference type="NCBI Taxonomy" id="2478750"/>
    <lineage>
        <taxon>Eukaryota</taxon>
        <taxon>Fungi</taxon>
        <taxon>Dikarya</taxon>
        <taxon>Ascomycota</taxon>
        <taxon>Pezizomycotina</taxon>
        <taxon>Leotiomycetes</taxon>
        <taxon>Helotiales</taxon>
        <taxon>Sclerotiniaceae</taxon>
        <taxon>Botrytis</taxon>
    </lineage>
</organism>
<evidence type="ECO:0000313" key="3">
    <source>
        <dbReference type="Proteomes" id="UP000783213"/>
    </source>
</evidence>
<dbReference type="GeneID" id="62232647"/>
<feature type="region of interest" description="Disordered" evidence="1">
    <location>
        <begin position="992"/>
        <end position="1098"/>
    </location>
</feature>
<dbReference type="Proteomes" id="UP000783213">
    <property type="component" value="Unassembled WGS sequence"/>
</dbReference>
<feature type="compositionally biased region" description="Acidic residues" evidence="1">
    <location>
        <begin position="105"/>
        <end position="115"/>
    </location>
</feature>
<feature type="compositionally biased region" description="Low complexity" evidence="1">
    <location>
        <begin position="567"/>
        <end position="579"/>
    </location>
</feature>
<dbReference type="RefSeq" id="XP_038809890.1">
    <property type="nucleotide sequence ID" value="XM_038953495.1"/>
</dbReference>
<feature type="region of interest" description="Disordered" evidence="1">
    <location>
        <begin position="894"/>
        <end position="942"/>
    </location>
</feature>
<evidence type="ECO:0000256" key="1">
    <source>
        <dbReference type="SAM" id="MobiDB-lite"/>
    </source>
</evidence>
<evidence type="ECO:0000313" key="2">
    <source>
        <dbReference type="EMBL" id="KAF7927491.1"/>
    </source>
</evidence>
<accession>A0ABQ7IL19</accession>
<feature type="compositionally biased region" description="Acidic residues" evidence="1">
    <location>
        <begin position="1048"/>
        <end position="1060"/>
    </location>
</feature>
<feature type="region of interest" description="Disordered" evidence="1">
    <location>
        <begin position="659"/>
        <end position="683"/>
    </location>
</feature>
<gene>
    <name evidence="2" type="ORF">EAE98_005873</name>
</gene>
<feature type="compositionally biased region" description="Basic and acidic residues" evidence="1">
    <location>
        <begin position="20"/>
        <end position="38"/>
    </location>
</feature>
<feature type="compositionally biased region" description="Acidic residues" evidence="1">
    <location>
        <begin position="1086"/>
        <end position="1098"/>
    </location>
</feature>
<name>A0ABQ7IL19_9HELO</name>
<feature type="compositionally biased region" description="Basic and acidic residues" evidence="1">
    <location>
        <begin position="156"/>
        <end position="180"/>
    </location>
</feature>
<evidence type="ECO:0008006" key="4">
    <source>
        <dbReference type="Google" id="ProtNLM"/>
    </source>
</evidence>
<feature type="compositionally biased region" description="Acidic residues" evidence="1">
    <location>
        <begin position="763"/>
        <end position="788"/>
    </location>
</feature>
<comment type="caution">
    <text evidence="2">The sequence shown here is derived from an EMBL/GenBank/DDBJ whole genome shotgun (WGS) entry which is preliminary data.</text>
</comment>
<feature type="compositionally biased region" description="Low complexity" evidence="1">
    <location>
        <begin position="516"/>
        <end position="528"/>
    </location>
</feature>
<feature type="compositionally biased region" description="Acidic residues" evidence="1">
    <location>
        <begin position="1068"/>
        <end position="1079"/>
    </location>
</feature>
<keyword evidence="3" id="KW-1185">Reference proteome</keyword>
<dbReference type="EMBL" id="RCSX01000012">
    <property type="protein sequence ID" value="KAF7927491.1"/>
    <property type="molecule type" value="Genomic_DNA"/>
</dbReference>
<feature type="compositionally biased region" description="Basic and acidic residues" evidence="1">
    <location>
        <begin position="189"/>
        <end position="221"/>
    </location>
</feature>
<feature type="region of interest" description="Disordered" evidence="1">
    <location>
        <begin position="373"/>
        <end position="588"/>
    </location>
</feature>
<sequence>MPPQQSNNMTKQQKINSGIEKLKAARAEAAEKKARDAANRPTKASSSTAATSVNQAPKPSTSNSISSLPRMKKRPGKSMNEVAEKKAAEEAAAAAKIKRKMAEKEDGEIDSDEEDIVYKGRMNNGNQNRKFAPVNNKHNKTIASVPASGHAPSNNKDQKTFGRNEIKNEAKNTTKFKPDIPKLSPRVQKSQDLKRPEEKEQSSFKRKYFDTDSTESEEKFAKPAKKPKTTKAGMNFEIVSTKRKHTEEVETSGPVKKQKITEEVKTPVAAPAKRAPIKETKLRNNPTKNLFGFGGSRSTKKPTTPKKGFMQPKSVSKAANENGEKSTENVLKSVSAQVKPKVVASNSESAAPSTEEPLKLRYLPNVSMEELFGEAPNVADKPASDNVSMEELFGEAPSIAAQPIKTPRSAFDSIPPRSAFDKAPVKTKSSRRGPTPASKVEVTKSSASSGSMSTMASNKAAQPSRRKVSPAPNAEVAKPSASIQKALPASTSTSDKVQSSRRGVTPASKDEVTRKITSSIPMPTSSSSGVVQPNRRRAVSAPHFELKKPSVSSKPLSTEIPTKEASRSTSSSITKSTSSPRKVIKKGNGTDVVVPTLVSPVVDKVENTKDIMTDKSEPKKVEIPEQPKKVAEINRSLPASLNIKTKVVPETKINKDVISLDPKAGTSSQAQRPMPQFLGFPGLPAANSDRGSVLNDFFKFENAKETFKTITPNTELSDTAEARDAMELELEREIQIELQNSFHAEQLRSALEDLIVLQAENGESSDQDSSDEDSDEYSSGDESDEEQCEVPQKISKPTVLYKGYNGVLQEEPFYARDRGYETNMSDADEDEGEYYPPHHLNVAYQLAHPYIENSVFNIPITRKPVSREPAVPESVLDELEAEMERCLEAQMAEDAAAEEKFSPPVIPRSAFDNFEAEDDFSSDERHQQDHSEEISSAPVVSSMVSLKSSTDFEGDFNDAIFEFKDASGQESRLIDEDPFSLLDASFTFSNAMEMPVEQSSTSEDDDSDSTKESSDILEEETPRSESPEVSTGPYVSLDGCVGLPPLEDFPDDSEGSDDCDESSHSDVEDSEMSEGDECDIITIDDTTPEESDEDGDLENLDEDEDAELYQKHRVPADLANVEITMKPTELQSLKAKTSWELFDLQKWEQENEVEVYATFDRELLLRNLNVSKKRIAKYMKVVKKYENRTVPKAEAVMEDDSSDDSGDDECSHPINLNLPQVVEIINVPDSPPVVDLDTEVKSNAHPFGPIDW</sequence>
<feature type="region of interest" description="Disordered" evidence="1">
    <location>
        <begin position="761"/>
        <end position="795"/>
    </location>
</feature>
<feature type="region of interest" description="Disordered" evidence="1">
    <location>
        <begin position="608"/>
        <end position="627"/>
    </location>
</feature>
<feature type="compositionally biased region" description="Polar residues" evidence="1">
    <location>
        <begin position="53"/>
        <end position="67"/>
    </location>
</feature>
<feature type="compositionally biased region" description="Polar residues" evidence="1">
    <location>
        <begin position="489"/>
        <end position="502"/>
    </location>
</feature>
<feature type="compositionally biased region" description="Low complexity" evidence="1">
    <location>
        <begin position="445"/>
        <end position="457"/>
    </location>
</feature>
<feature type="region of interest" description="Disordered" evidence="1">
    <location>
        <begin position="1"/>
        <end position="357"/>
    </location>
</feature>
<feature type="compositionally biased region" description="Basic and acidic residues" evidence="1">
    <location>
        <begin position="922"/>
        <end position="933"/>
    </location>
</feature>